<reference evidence="2 3" key="1">
    <citation type="submission" date="2019-03" db="EMBL/GenBank/DDBJ databases">
        <title>First draft genome of Liparis tanakae, snailfish: a comprehensive survey of snailfish specific genes.</title>
        <authorList>
            <person name="Kim W."/>
            <person name="Song I."/>
            <person name="Jeong J.-H."/>
            <person name="Kim D."/>
            <person name="Kim S."/>
            <person name="Ryu S."/>
            <person name="Song J.Y."/>
            <person name="Lee S.K."/>
        </authorList>
    </citation>
    <scope>NUCLEOTIDE SEQUENCE [LARGE SCALE GENOMIC DNA]</scope>
    <source>
        <tissue evidence="2">Muscle</tissue>
    </source>
</reference>
<keyword evidence="3" id="KW-1185">Reference proteome</keyword>
<evidence type="ECO:0000313" key="3">
    <source>
        <dbReference type="Proteomes" id="UP000314294"/>
    </source>
</evidence>
<gene>
    <name evidence="2" type="ORF">EYF80_036081</name>
</gene>
<comment type="caution">
    <text evidence="2">The sequence shown here is derived from an EMBL/GenBank/DDBJ whole genome shotgun (WGS) entry which is preliminary data.</text>
</comment>
<evidence type="ECO:0000313" key="2">
    <source>
        <dbReference type="EMBL" id="TNN53675.1"/>
    </source>
</evidence>
<organism evidence="2 3">
    <name type="scientific">Liparis tanakae</name>
    <name type="common">Tanaka's snailfish</name>
    <dbReference type="NCBI Taxonomy" id="230148"/>
    <lineage>
        <taxon>Eukaryota</taxon>
        <taxon>Metazoa</taxon>
        <taxon>Chordata</taxon>
        <taxon>Craniata</taxon>
        <taxon>Vertebrata</taxon>
        <taxon>Euteleostomi</taxon>
        <taxon>Actinopterygii</taxon>
        <taxon>Neopterygii</taxon>
        <taxon>Teleostei</taxon>
        <taxon>Neoteleostei</taxon>
        <taxon>Acanthomorphata</taxon>
        <taxon>Eupercaria</taxon>
        <taxon>Perciformes</taxon>
        <taxon>Cottioidei</taxon>
        <taxon>Cottales</taxon>
        <taxon>Liparidae</taxon>
        <taxon>Liparis</taxon>
    </lineage>
</organism>
<proteinExistence type="predicted"/>
<evidence type="ECO:0000256" key="1">
    <source>
        <dbReference type="SAM" id="MobiDB-lite"/>
    </source>
</evidence>
<feature type="region of interest" description="Disordered" evidence="1">
    <location>
        <begin position="1"/>
        <end position="95"/>
    </location>
</feature>
<sequence>MDDSRRLFTQSLRGMKDSQLNTESGEYRRSRLSVEEAGGGDGNRAKTSEEERRRAKRSEDERRGAKRSEEERSRRSAWPNSPAPLKDECAGVSDL</sequence>
<dbReference type="EMBL" id="SRLO01000508">
    <property type="protein sequence ID" value="TNN53675.1"/>
    <property type="molecule type" value="Genomic_DNA"/>
</dbReference>
<protein>
    <submittedName>
        <fullName evidence="2">Uncharacterized protein</fullName>
    </submittedName>
</protein>
<dbReference type="Proteomes" id="UP000314294">
    <property type="component" value="Unassembled WGS sequence"/>
</dbReference>
<feature type="compositionally biased region" description="Basic and acidic residues" evidence="1">
    <location>
        <begin position="25"/>
        <end position="34"/>
    </location>
</feature>
<feature type="compositionally biased region" description="Basic and acidic residues" evidence="1">
    <location>
        <begin position="43"/>
        <end position="74"/>
    </location>
</feature>
<dbReference type="AlphaFoldDB" id="A0A4Z2GK81"/>
<accession>A0A4Z2GK81</accession>
<name>A0A4Z2GK81_9TELE</name>
<feature type="compositionally biased region" description="Polar residues" evidence="1">
    <location>
        <begin position="7"/>
        <end position="24"/>
    </location>
</feature>